<evidence type="ECO:0000313" key="3">
    <source>
        <dbReference type="Proteomes" id="UP001458880"/>
    </source>
</evidence>
<feature type="transmembrane region" description="Helical" evidence="1">
    <location>
        <begin position="174"/>
        <end position="197"/>
    </location>
</feature>
<accession>A0AAW1LXG7</accession>
<dbReference type="PANTHER" id="PTHR21879:SF27">
    <property type="entry name" value="OSIRIS 10A"/>
    <property type="match status" value="1"/>
</dbReference>
<dbReference type="InterPro" id="IPR012464">
    <property type="entry name" value="DUF1676"/>
</dbReference>
<keyword evidence="1" id="KW-0812">Transmembrane</keyword>
<keyword evidence="3" id="KW-1185">Reference proteome</keyword>
<dbReference type="Proteomes" id="UP001458880">
    <property type="component" value="Unassembled WGS sequence"/>
</dbReference>
<name>A0AAW1LXG7_POPJA</name>
<organism evidence="2 3">
    <name type="scientific">Popillia japonica</name>
    <name type="common">Japanese beetle</name>
    <dbReference type="NCBI Taxonomy" id="7064"/>
    <lineage>
        <taxon>Eukaryota</taxon>
        <taxon>Metazoa</taxon>
        <taxon>Ecdysozoa</taxon>
        <taxon>Arthropoda</taxon>
        <taxon>Hexapoda</taxon>
        <taxon>Insecta</taxon>
        <taxon>Pterygota</taxon>
        <taxon>Neoptera</taxon>
        <taxon>Endopterygota</taxon>
        <taxon>Coleoptera</taxon>
        <taxon>Polyphaga</taxon>
        <taxon>Scarabaeiformia</taxon>
        <taxon>Scarabaeidae</taxon>
        <taxon>Rutelinae</taxon>
        <taxon>Popillia</taxon>
    </lineage>
</organism>
<dbReference type="Pfam" id="PF07898">
    <property type="entry name" value="DUF1676"/>
    <property type="match status" value="1"/>
</dbReference>
<dbReference type="PANTHER" id="PTHR21879">
    <property type="entry name" value="FI03362P-RELATED-RELATED"/>
    <property type="match status" value="1"/>
</dbReference>
<evidence type="ECO:0008006" key="4">
    <source>
        <dbReference type="Google" id="ProtNLM"/>
    </source>
</evidence>
<protein>
    <recommendedName>
        <fullName evidence="4">Osiris 10</fullName>
    </recommendedName>
</protein>
<proteinExistence type="predicted"/>
<dbReference type="EMBL" id="JASPKY010000087">
    <property type="protein sequence ID" value="KAK9738432.1"/>
    <property type="molecule type" value="Genomic_DNA"/>
</dbReference>
<keyword evidence="1" id="KW-0472">Membrane</keyword>
<dbReference type="AlphaFoldDB" id="A0AAW1LXG7"/>
<evidence type="ECO:0000313" key="2">
    <source>
        <dbReference type="EMBL" id="KAK9738432.1"/>
    </source>
</evidence>
<dbReference type="GO" id="GO:0016020">
    <property type="term" value="C:membrane"/>
    <property type="evidence" value="ECO:0007669"/>
    <property type="project" value="TreeGrafter"/>
</dbReference>
<feature type="transmembrane region" description="Helical" evidence="1">
    <location>
        <begin position="203"/>
        <end position="224"/>
    </location>
</feature>
<gene>
    <name evidence="2" type="ORF">QE152_g9913</name>
</gene>
<keyword evidence="1" id="KW-1133">Transmembrane helix</keyword>
<reference evidence="2 3" key="1">
    <citation type="journal article" date="2024" name="BMC Genomics">
        <title>De novo assembly and annotation of Popillia japonica's genome with initial clues to its potential as an invasive pest.</title>
        <authorList>
            <person name="Cucini C."/>
            <person name="Boschi S."/>
            <person name="Funari R."/>
            <person name="Cardaioli E."/>
            <person name="Iannotti N."/>
            <person name="Marturano G."/>
            <person name="Paoli F."/>
            <person name="Bruttini M."/>
            <person name="Carapelli A."/>
            <person name="Frati F."/>
            <person name="Nardi F."/>
        </authorList>
    </citation>
    <scope>NUCLEOTIDE SEQUENCE [LARGE SCALE GENOMIC DNA]</scope>
    <source>
        <strain evidence="2">DMR45628</strain>
    </source>
</reference>
<sequence>MHNVMVIVISVDNVLSEKENELSFSLTMMRKDSAKESFKDCLIAKPTESLGYCLGVGALTELQILENDPEFSVVDGVTLFKDEQQYRDAYNFVESDPGNWRSIVDSVDQVFSKRNLLWDMNYVYPGLSLRLAPSFNTGGVLDFALDEHRESINQQHLKEVGTGRLLARQYLVPLLLGLKFNVASLFPILFGALALLISKAAFISKLAFVISTAYALSGVVFSNYQSSCQQNYYQPTLNPAFGGQYDLRYKNEDYADSYLKGKNLFGDQIRLRGSIPVDEVFTREAKQAQTGRNFAWSDNDETKS</sequence>
<evidence type="ECO:0000256" key="1">
    <source>
        <dbReference type="SAM" id="Phobius"/>
    </source>
</evidence>
<comment type="caution">
    <text evidence="2">The sequence shown here is derived from an EMBL/GenBank/DDBJ whole genome shotgun (WGS) entry which is preliminary data.</text>
</comment>